<name>A0A166CTK1_9AGAM</name>
<sequence>MQRRDNDVKLTSVREMARYITIAKSSGMSPDSSCQHLLRGWMKLVAPFTPSSVDGVSSHGTFVHKAVEQPEHIPESIFALLQAVAISDGFDSLLGETALLLSKAWPTIWIWTKYIYHANLRVLPRMNVAQKSAFAERYRVVVVMLDIFVKHGYNPIFLEIIVNHESEILAMMADMWKGEGTDKNLATQGFQCANFPSTPASLIRQRFIAQVIATCGTAQEAVHVACQRVERHLEQKQRDYEAISLDLYFFNSEMIQIEPSPLVQPMYASSGVAIMLMHTWNHITSISFTGSVERRSALITACMGGAVTLGRSSPQAPNRISDMLHRGLLRLLVKSVTLVQNSLPDYNILLDGIFLMLHDILSPATVHREILSLIRRCVATALKRGDLRPLATYPRVRDAWLGLQKLLDLRET</sequence>
<evidence type="ECO:0000313" key="2">
    <source>
        <dbReference type="Proteomes" id="UP000076532"/>
    </source>
</evidence>
<accession>A0A166CTK1</accession>
<reference evidence="1 2" key="1">
    <citation type="journal article" date="2016" name="Mol. Biol. Evol.">
        <title>Comparative Genomics of Early-Diverging Mushroom-Forming Fungi Provides Insights into the Origins of Lignocellulose Decay Capabilities.</title>
        <authorList>
            <person name="Nagy L.G."/>
            <person name="Riley R."/>
            <person name="Tritt A."/>
            <person name="Adam C."/>
            <person name="Daum C."/>
            <person name="Floudas D."/>
            <person name="Sun H."/>
            <person name="Yadav J.S."/>
            <person name="Pangilinan J."/>
            <person name="Larsson K.H."/>
            <person name="Matsuura K."/>
            <person name="Barry K."/>
            <person name="Labutti K."/>
            <person name="Kuo R."/>
            <person name="Ohm R.A."/>
            <person name="Bhattacharya S.S."/>
            <person name="Shirouzu T."/>
            <person name="Yoshinaga Y."/>
            <person name="Martin F.M."/>
            <person name="Grigoriev I.V."/>
            <person name="Hibbett D.S."/>
        </authorList>
    </citation>
    <scope>NUCLEOTIDE SEQUENCE [LARGE SCALE GENOMIC DNA]</scope>
    <source>
        <strain evidence="1 2">CBS 109695</strain>
    </source>
</reference>
<gene>
    <name evidence="1" type="ORF">FIBSPDRAFT_935999</name>
</gene>
<proteinExistence type="predicted"/>
<protein>
    <submittedName>
        <fullName evidence="1">Uncharacterized protein</fullName>
    </submittedName>
</protein>
<dbReference type="EMBL" id="KV417624">
    <property type="protein sequence ID" value="KZP13986.1"/>
    <property type="molecule type" value="Genomic_DNA"/>
</dbReference>
<organism evidence="1 2">
    <name type="scientific">Athelia psychrophila</name>
    <dbReference type="NCBI Taxonomy" id="1759441"/>
    <lineage>
        <taxon>Eukaryota</taxon>
        <taxon>Fungi</taxon>
        <taxon>Dikarya</taxon>
        <taxon>Basidiomycota</taxon>
        <taxon>Agaricomycotina</taxon>
        <taxon>Agaricomycetes</taxon>
        <taxon>Agaricomycetidae</taxon>
        <taxon>Atheliales</taxon>
        <taxon>Atheliaceae</taxon>
        <taxon>Athelia</taxon>
    </lineage>
</organism>
<feature type="non-terminal residue" evidence="1">
    <location>
        <position position="412"/>
    </location>
</feature>
<dbReference type="Proteomes" id="UP000076532">
    <property type="component" value="Unassembled WGS sequence"/>
</dbReference>
<dbReference type="AlphaFoldDB" id="A0A166CTK1"/>
<evidence type="ECO:0000313" key="1">
    <source>
        <dbReference type="EMBL" id="KZP13986.1"/>
    </source>
</evidence>
<keyword evidence="2" id="KW-1185">Reference proteome</keyword>